<dbReference type="InterPro" id="IPR025559">
    <property type="entry name" value="Eis_dom"/>
</dbReference>
<accession>A0ABP4X795</accession>
<feature type="domain" description="N-acetyltransferase" evidence="5">
    <location>
        <begin position="4"/>
        <end position="148"/>
    </location>
</feature>
<dbReference type="InterPro" id="IPR016181">
    <property type="entry name" value="Acyl_CoA_acyltransferase"/>
</dbReference>
<organism evidence="6 7">
    <name type="scientific">Luedemannella helvata</name>
    <dbReference type="NCBI Taxonomy" id="349315"/>
    <lineage>
        <taxon>Bacteria</taxon>
        <taxon>Bacillati</taxon>
        <taxon>Actinomycetota</taxon>
        <taxon>Actinomycetes</taxon>
        <taxon>Micromonosporales</taxon>
        <taxon>Micromonosporaceae</taxon>
        <taxon>Luedemannella</taxon>
    </lineage>
</organism>
<dbReference type="HAMAP" id="MF_01812">
    <property type="entry name" value="Eis"/>
    <property type="match status" value="1"/>
</dbReference>
<keyword evidence="7" id="KW-1185">Reference proteome</keyword>
<evidence type="ECO:0000256" key="3">
    <source>
        <dbReference type="ARBA" id="ARBA00023315"/>
    </source>
</evidence>
<sequence>MPDFVISTAKQDDWPALCRMIAYSFLEEPDEAIEEAEGHNFEPERTLLARRDDELIGSAAALTRRMAVPGGTVACGHVTQVAVVAHARRQGVLTALKKTQLADIRAAGEPVAALWASEGRIYQRFGYGLAARRMSVNIDAREVTLTAPADPSVRVRPAVPLEVRDELARVYDAAWPDRPGWSQRHESTWSYRLADPPSRLEGASPRRAVLAEQGGEVIGYALYRTKGDWDANGPNGTVDIIEVVAPSPGAYAALWRFLIGYDLTRTTSWWLAAIDEPLLRLVNEPRRLGARVGDSLWIRIVDLPAALAARRYAAPVDLVLDVTDELIPENAGRWRLAGGPDGATCEATTDAADLSLDVKALGSAYLGDGSLGPLAQAGLVVEERPGAVARASAGFGWHRAPHGIEVF</sequence>
<dbReference type="RefSeq" id="WP_344085673.1">
    <property type="nucleotide sequence ID" value="NZ_BAAALS010000026.1"/>
</dbReference>
<name>A0ABP4X795_9ACTN</name>
<feature type="binding site" evidence="4">
    <location>
        <begin position="89"/>
        <end position="94"/>
    </location>
    <ligand>
        <name>acetyl-CoA</name>
        <dbReference type="ChEBI" id="CHEBI:57288"/>
    </ligand>
</feature>
<dbReference type="Gene3D" id="3.30.1050.10">
    <property type="entry name" value="SCP2 sterol-binding domain"/>
    <property type="match status" value="1"/>
</dbReference>
<feature type="active site" description="Proton donor" evidence="4">
    <location>
        <position position="122"/>
    </location>
</feature>
<dbReference type="InterPro" id="IPR022902">
    <property type="entry name" value="NAcTrfase_Eis"/>
</dbReference>
<dbReference type="InterPro" id="IPR041380">
    <property type="entry name" value="Acetyltransf_17"/>
</dbReference>
<feature type="binding site" evidence="4">
    <location>
        <begin position="81"/>
        <end position="83"/>
    </location>
    <ligand>
        <name>acetyl-CoA</name>
        <dbReference type="ChEBI" id="CHEBI:57288"/>
    </ligand>
</feature>
<reference evidence="7" key="1">
    <citation type="journal article" date="2019" name="Int. J. Syst. Evol. Microbiol.">
        <title>The Global Catalogue of Microorganisms (GCM) 10K type strain sequencing project: providing services to taxonomists for standard genome sequencing and annotation.</title>
        <authorList>
            <consortium name="The Broad Institute Genomics Platform"/>
            <consortium name="The Broad Institute Genome Sequencing Center for Infectious Disease"/>
            <person name="Wu L."/>
            <person name="Ma J."/>
        </authorList>
    </citation>
    <scope>NUCLEOTIDE SEQUENCE [LARGE SCALE GENOMIC DNA]</scope>
    <source>
        <strain evidence="7">JCM 13249</strain>
    </source>
</reference>
<evidence type="ECO:0000313" key="6">
    <source>
        <dbReference type="EMBL" id="GAA1769256.1"/>
    </source>
</evidence>
<protein>
    <submittedName>
        <fullName evidence="6">GNAT family N-acetyltransferase</fullName>
    </submittedName>
</protein>
<feature type="binding site" evidence="4">
    <location>
        <begin position="117"/>
        <end position="118"/>
    </location>
    <ligand>
        <name>acetyl-CoA</name>
        <dbReference type="ChEBI" id="CHEBI:57288"/>
    </ligand>
</feature>
<dbReference type="Pfam" id="PF13530">
    <property type="entry name" value="SCP2_2"/>
    <property type="match status" value="1"/>
</dbReference>
<gene>
    <name evidence="6" type="ORF">GCM10009681_45810</name>
</gene>
<comment type="caution">
    <text evidence="6">The sequence shown here is derived from an EMBL/GenBank/DDBJ whole genome shotgun (WGS) entry which is preliminary data.</text>
</comment>
<evidence type="ECO:0000256" key="2">
    <source>
        <dbReference type="ARBA" id="ARBA00022679"/>
    </source>
</evidence>
<dbReference type="InterPro" id="IPR036527">
    <property type="entry name" value="SCP2_sterol-bd_dom_sf"/>
</dbReference>
<dbReference type="Proteomes" id="UP001500655">
    <property type="component" value="Unassembled WGS sequence"/>
</dbReference>
<dbReference type="SUPFAM" id="SSF55729">
    <property type="entry name" value="Acyl-CoA N-acyltransferases (Nat)"/>
    <property type="match status" value="1"/>
</dbReference>
<feature type="active site" description="Proton acceptor; via carboxylate" evidence="4">
    <location>
        <position position="407"/>
    </location>
</feature>
<dbReference type="Pfam" id="PF13527">
    <property type="entry name" value="Acetyltransf_9"/>
    <property type="match status" value="1"/>
</dbReference>
<evidence type="ECO:0000259" key="5">
    <source>
        <dbReference type="PROSITE" id="PS51186"/>
    </source>
</evidence>
<dbReference type="InterPro" id="IPR051554">
    <property type="entry name" value="Acetyltransferase_Eis"/>
</dbReference>
<evidence type="ECO:0000313" key="7">
    <source>
        <dbReference type="Proteomes" id="UP001500655"/>
    </source>
</evidence>
<dbReference type="PANTHER" id="PTHR37817">
    <property type="entry name" value="N-ACETYLTRANSFERASE EIS"/>
    <property type="match status" value="1"/>
</dbReference>
<dbReference type="InterPro" id="IPR000182">
    <property type="entry name" value="GNAT_dom"/>
</dbReference>
<keyword evidence="3 4" id="KW-0012">Acyltransferase</keyword>
<dbReference type="NCBIfam" id="NF002367">
    <property type="entry name" value="PRK01346.1-4"/>
    <property type="match status" value="1"/>
</dbReference>
<dbReference type="Pfam" id="PF17668">
    <property type="entry name" value="Acetyltransf_17"/>
    <property type="match status" value="1"/>
</dbReference>
<keyword evidence="2 4" id="KW-0808">Transferase</keyword>
<comment type="subunit">
    <text evidence="4">Homohexamer; trimer of dimers.</text>
</comment>
<dbReference type="SUPFAM" id="SSF55718">
    <property type="entry name" value="SCP-like"/>
    <property type="match status" value="1"/>
</dbReference>
<evidence type="ECO:0000256" key="1">
    <source>
        <dbReference type="ARBA" id="ARBA00009213"/>
    </source>
</evidence>
<proteinExistence type="inferred from homology"/>
<dbReference type="PANTHER" id="PTHR37817:SF1">
    <property type="entry name" value="N-ACETYLTRANSFERASE EIS"/>
    <property type="match status" value="1"/>
</dbReference>
<comment type="similarity">
    <text evidence="1 4">Belongs to the acetyltransferase Eis family.</text>
</comment>
<evidence type="ECO:0000256" key="4">
    <source>
        <dbReference type="HAMAP-Rule" id="MF_01812"/>
    </source>
</evidence>
<dbReference type="Gene3D" id="3.40.630.30">
    <property type="match status" value="2"/>
</dbReference>
<dbReference type="PROSITE" id="PS51186">
    <property type="entry name" value="GNAT"/>
    <property type="match status" value="1"/>
</dbReference>
<dbReference type="EMBL" id="BAAALS010000026">
    <property type="protein sequence ID" value="GAA1769256.1"/>
    <property type="molecule type" value="Genomic_DNA"/>
</dbReference>